<dbReference type="Gene3D" id="3.90.1720.10">
    <property type="entry name" value="endopeptidase domain like (from Nostoc punctiforme)"/>
    <property type="match status" value="1"/>
</dbReference>
<keyword evidence="3" id="KW-0378">Hydrolase</keyword>
<evidence type="ECO:0000313" key="7">
    <source>
        <dbReference type="EMBL" id="MCW1924799.1"/>
    </source>
</evidence>
<dbReference type="Proteomes" id="UP001320876">
    <property type="component" value="Unassembled WGS sequence"/>
</dbReference>
<gene>
    <name evidence="7" type="ORF">OKA05_19705</name>
</gene>
<accession>A0ABT3GMR1</accession>
<evidence type="ECO:0000256" key="5">
    <source>
        <dbReference type="SAM" id="Phobius"/>
    </source>
</evidence>
<keyword evidence="8" id="KW-1185">Reference proteome</keyword>
<organism evidence="7 8">
    <name type="scientific">Luteolibacter arcticus</name>
    <dbReference type="NCBI Taxonomy" id="1581411"/>
    <lineage>
        <taxon>Bacteria</taxon>
        <taxon>Pseudomonadati</taxon>
        <taxon>Verrucomicrobiota</taxon>
        <taxon>Verrucomicrobiia</taxon>
        <taxon>Verrucomicrobiales</taxon>
        <taxon>Verrucomicrobiaceae</taxon>
        <taxon>Luteolibacter</taxon>
    </lineage>
</organism>
<dbReference type="InterPro" id="IPR000064">
    <property type="entry name" value="NLP_P60_dom"/>
</dbReference>
<evidence type="ECO:0000259" key="6">
    <source>
        <dbReference type="PROSITE" id="PS51935"/>
    </source>
</evidence>
<feature type="transmembrane region" description="Helical" evidence="5">
    <location>
        <begin position="14"/>
        <end position="35"/>
    </location>
</feature>
<evidence type="ECO:0000256" key="3">
    <source>
        <dbReference type="ARBA" id="ARBA00022801"/>
    </source>
</evidence>
<evidence type="ECO:0000313" key="8">
    <source>
        <dbReference type="Proteomes" id="UP001320876"/>
    </source>
</evidence>
<keyword evidence="5" id="KW-0472">Membrane</keyword>
<feature type="domain" description="NlpC/P60" evidence="6">
    <location>
        <begin position="65"/>
        <end position="216"/>
    </location>
</feature>
<dbReference type="EMBL" id="JAPDDT010000010">
    <property type="protein sequence ID" value="MCW1924799.1"/>
    <property type="molecule type" value="Genomic_DNA"/>
</dbReference>
<sequence>MAAYLLWQPLHNGWLRYGLPLALAVVWAGLLMLAWERKPWRMAFLCLSLLAGLPLVMPGRELDRDRLTDRYLSSMRSFEGTRYVWGGEGQRGIDCSGLPRRGLRDALLDQAVRGNGRAARMWLEQWWYDTSAKAMGEGYRGFTRPAGIEGPLWKLDPALIHPGDLAVTGGGNHVMIHLGGGDWIQSDPGPGKVIIARPDQVDNPWFRSKVSIHRWSVFE</sequence>
<evidence type="ECO:0000256" key="2">
    <source>
        <dbReference type="ARBA" id="ARBA00022670"/>
    </source>
</evidence>
<keyword evidence="2" id="KW-0645">Protease</keyword>
<dbReference type="InterPro" id="IPR038765">
    <property type="entry name" value="Papain-like_cys_pep_sf"/>
</dbReference>
<protein>
    <submittedName>
        <fullName evidence="7">C40 family peptidase</fullName>
    </submittedName>
</protein>
<proteinExistence type="inferred from homology"/>
<keyword evidence="4" id="KW-0788">Thiol protease</keyword>
<name>A0ABT3GMR1_9BACT</name>
<evidence type="ECO:0000256" key="1">
    <source>
        <dbReference type="ARBA" id="ARBA00007074"/>
    </source>
</evidence>
<reference evidence="7 8" key="1">
    <citation type="submission" date="2022-10" db="EMBL/GenBank/DDBJ databases">
        <title>Luteolibacter arcticus strain CCTCC AB 2014275, whole genome shotgun sequencing project.</title>
        <authorList>
            <person name="Zhao G."/>
            <person name="Shen L."/>
        </authorList>
    </citation>
    <scope>NUCLEOTIDE SEQUENCE [LARGE SCALE GENOMIC DNA]</scope>
    <source>
        <strain evidence="7 8">CCTCC AB 2014275</strain>
    </source>
</reference>
<comment type="caution">
    <text evidence="7">The sequence shown here is derived from an EMBL/GenBank/DDBJ whole genome shotgun (WGS) entry which is preliminary data.</text>
</comment>
<dbReference type="SUPFAM" id="SSF54001">
    <property type="entry name" value="Cysteine proteinases"/>
    <property type="match status" value="1"/>
</dbReference>
<evidence type="ECO:0000256" key="4">
    <source>
        <dbReference type="ARBA" id="ARBA00022807"/>
    </source>
</evidence>
<keyword evidence="5" id="KW-1133">Transmembrane helix</keyword>
<keyword evidence="5" id="KW-0812">Transmembrane</keyword>
<dbReference type="PROSITE" id="PS51935">
    <property type="entry name" value="NLPC_P60"/>
    <property type="match status" value="1"/>
</dbReference>
<dbReference type="RefSeq" id="WP_264488908.1">
    <property type="nucleotide sequence ID" value="NZ_JAPDDT010000010.1"/>
</dbReference>
<comment type="similarity">
    <text evidence="1">Belongs to the peptidase C40 family.</text>
</comment>